<dbReference type="InterPro" id="IPR016181">
    <property type="entry name" value="Acyl_CoA_acyltransferase"/>
</dbReference>
<gene>
    <name evidence="2" type="ORF">GO499_13360</name>
</gene>
<protein>
    <submittedName>
        <fullName evidence="2">GNAT family N-acetyltransferase</fullName>
    </submittedName>
</protein>
<dbReference type="Pfam" id="PF13508">
    <property type="entry name" value="Acetyltransf_7"/>
    <property type="match status" value="1"/>
</dbReference>
<evidence type="ECO:0000313" key="3">
    <source>
        <dbReference type="Proteomes" id="UP000464495"/>
    </source>
</evidence>
<name>A0A6P1T692_9RHOB</name>
<accession>A0A6P1T692</accession>
<evidence type="ECO:0000259" key="1">
    <source>
        <dbReference type="PROSITE" id="PS51186"/>
    </source>
</evidence>
<keyword evidence="3" id="KW-1185">Reference proteome</keyword>
<proteinExistence type="predicted"/>
<dbReference type="AlphaFoldDB" id="A0A6P1T692"/>
<dbReference type="GO" id="GO:0016747">
    <property type="term" value="F:acyltransferase activity, transferring groups other than amino-acyl groups"/>
    <property type="evidence" value="ECO:0007669"/>
    <property type="project" value="InterPro"/>
</dbReference>
<dbReference type="Gene3D" id="3.40.630.30">
    <property type="match status" value="1"/>
</dbReference>
<evidence type="ECO:0000313" key="2">
    <source>
        <dbReference type="EMBL" id="QHQ36092.1"/>
    </source>
</evidence>
<feature type="domain" description="N-acetyltransferase" evidence="1">
    <location>
        <begin position="2"/>
        <end position="142"/>
    </location>
</feature>
<reference evidence="2 3" key="1">
    <citation type="submission" date="2019-12" db="EMBL/GenBank/DDBJ databases">
        <title>Complete genome sequence of Algicella marina strain 9Alg 56(T) isolated from the red alga Tichocarpus crinitus.</title>
        <authorList>
            <person name="Kim S.-G."/>
            <person name="Nedashkovskaya O.I."/>
        </authorList>
    </citation>
    <scope>NUCLEOTIDE SEQUENCE [LARGE SCALE GENOMIC DNA]</scope>
    <source>
        <strain evidence="2 3">9Alg 56</strain>
    </source>
</reference>
<sequence length="145" mass="16293">MSGLRQADAADIGECAAILREWIEETPWFPRLYSREEDHVFLTGMIGAGQVRVSGAPAQGFMAREADYITSLYVRCGARGAGVGRALLNEAKAAEASLRLWTFAANRRARAFYEREGFRMARRTQGDNAECLPDVEYVWRREGWA</sequence>
<dbReference type="SUPFAM" id="SSF55729">
    <property type="entry name" value="Acyl-CoA N-acyltransferases (Nat)"/>
    <property type="match status" value="1"/>
</dbReference>
<organism evidence="2 3">
    <name type="scientific">Algicella marina</name>
    <dbReference type="NCBI Taxonomy" id="2683284"/>
    <lineage>
        <taxon>Bacteria</taxon>
        <taxon>Pseudomonadati</taxon>
        <taxon>Pseudomonadota</taxon>
        <taxon>Alphaproteobacteria</taxon>
        <taxon>Rhodobacterales</taxon>
        <taxon>Paracoccaceae</taxon>
        <taxon>Algicella</taxon>
    </lineage>
</organism>
<dbReference type="RefSeq" id="WP_161862646.1">
    <property type="nucleotide sequence ID" value="NZ_CP046620.1"/>
</dbReference>
<dbReference type="PROSITE" id="PS51186">
    <property type="entry name" value="GNAT"/>
    <property type="match status" value="1"/>
</dbReference>
<dbReference type="Proteomes" id="UP000464495">
    <property type="component" value="Chromosome"/>
</dbReference>
<keyword evidence="2" id="KW-0808">Transferase</keyword>
<dbReference type="InterPro" id="IPR000182">
    <property type="entry name" value="GNAT_dom"/>
</dbReference>
<dbReference type="EMBL" id="CP046620">
    <property type="protein sequence ID" value="QHQ36092.1"/>
    <property type="molecule type" value="Genomic_DNA"/>
</dbReference>
<dbReference type="KEGG" id="amaq:GO499_13360"/>